<proteinExistence type="predicted"/>
<keyword evidence="2" id="KW-1185">Reference proteome</keyword>
<dbReference type="STRING" id="660518.SAMN05216218_1464"/>
<accession>A0A1G7UBT6</accession>
<protein>
    <submittedName>
        <fullName evidence="1">Uncharacterized protein</fullName>
    </submittedName>
</protein>
<evidence type="ECO:0000313" key="1">
    <source>
        <dbReference type="EMBL" id="SDG44499.1"/>
    </source>
</evidence>
<sequence length="101" mass="11100">MSEGGRVIENHGEWDWSLVVTESGIVAARKPIKHDGVLTFSTADRRVPDRARSQARLTVDEVIHQYVTRSSSDTPAVELLDDVVAALEDVRGVTEGDDDAR</sequence>
<dbReference type="AlphaFoldDB" id="A0A1G7UBT6"/>
<reference evidence="2" key="1">
    <citation type="submission" date="2016-10" db="EMBL/GenBank/DDBJ databases">
        <authorList>
            <person name="Varghese N."/>
            <person name="Submissions S."/>
        </authorList>
    </citation>
    <scope>NUCLEOTIDE SEQUENCE [LARGE SCALE GENOMIC DNA]</scope>
    <source>
        <strain evidence="2">IBRC-M 10760</strain>
    </source>
</reference>
<organism evidence="1 2">
    <name type="scientific">Halorientalis regularis</name>
    <dbReference type="NCBI Taxonomy" id="660518"/>
    <lineage>
        <taxon>Archaea</taxon>
        <taxon>Methanobacteriati</taxon>
        <taxon>Methanobacteriota</taxon>
        <taxon>Stenosarchaea group</taxon>
        <taxon>Halobacteria</taxon>
        <taxon>Halobacteriales</taxon>
        <taxon>Haloarculaceae</taxon>
        <taxon>Halorientalis</taxon>
    </lineage>
</organism>
<dbReference type="EMBL" id="FNBK01000046">
    <property type="protein sequence ID" value="SDG44499.1"/>
    <property type="molecule type" value="Genomic_DNA"/>
</dbReference>
<dbReference type="Proteomes" id="UP000199076">
    <property type="component" value="Unassembled WGS sequence"/>
</dbReference>
<gene>
    <name evidence="1" type="ORF">SAMN05216218_1464</name>
</gene>
<evidence type="ECO:0000313" key="2">
    <source>
        <dbReference type="Proteomes" id="UP000199076"/>
    </source>
</evidence>
<dbReference type="RefSeq" id="WP_092695822.1">
    <property type="nucleotide sequence ID" value="NZ_FNBK01000046.1"/>
</dbReference>
<name>A0A1G7UBT6_9EURY</name>